<dbReference type="Proteomes" id="UP000461730">
    <property type="component" value="Unassembled WGS sequence"/>
</dbReference>
<accession>A0A7K1UAL3</accession>
<dbReference type="Pfam" id="PF01381">
    <property type="entry name" value="HTH_3"/>
    <property type="match status" value="1"/>
</dbReference>
<dbReference type="InterPro" id="IPR001387">
    <property type="entry name" value="Cro/C1-type_HTH"/>
</dbReference>
<gene>
    <name evidence="5" type="ORF">GO493_24215</name>
</gene>
<name>A0A7K1UAL3_9BACT</name>
<keyword evidence="1" id="KW-0805">Transcription regulation</keyword>
<dbReference type="PANTHER" id="PTHR46797">
    <property type="entry name" value="HTH-TYPE TRANSCRIPTIONAL REGULATOR"/>
    <property type="match status" value="1"/>
</dbReference>
<protein>
    <submittedName>
        <fullName evidence="5">Helix-turn-helix domain-containing protein</fullName>
    </submittedName>
</protein>
<reference evidence="5 6" key="1">
    <citation type="submission" date="2019-12" db="EMBL/GenBank/DDBJ databases">
        <title>Chitinophaga sp. strain ysch24 (GDMCC 1.1355), whole genome shotgun sequence.</title>
        <authorList>
            <person name="Zhang X."/>
        </authorList>
    </citation>
    <scope>NUCLEOTIDE SEQUENCE [LARGE SCALE GENOMIC DNA]</scope>
    <source>
        <strain evidence="6">ysch24</strain>
    </source>
</reference>
<dbReference type="RefSeq" id="WP_157308820.1">
    <property type="nucleotide sequence ID" value="NZ_WRXN01000013.1"/>
</dbReference>
<keyword evidence="2" id="KW-0238">DNA-binding</keyword>
<evidence type="ECO:0000256" key="3">
    <source>
        <dbReference type="ARBA" id="ARBA00023163"/>
    </source>
</evidence>
<evidence type="ECO:0000256" key="2">
    <source>
        <dbReference type="ARBA" id="ARBA00023125"/>
    </source>
</evidence>
<dbReference type="InterPro" id="IPR010982">
    <property type="entry name" value="Lambda_DNA-bd_dom_sf"/>
</dbReference>
<sequence length="77" mass="8857">MLNNEHIIKQQIGARIKKLREDRGMSQSDLGYEANIDQNTVSRIELGKNNWRLETMIAIANALETNFFELFKPGKGH</sequence>
<dbReference type="GO" id="GO:0003700">
    <property type="term" value="F:DNA-binding transcription factor activity"/>
    <property type="evidence" value="ECO:0007669"/>
    <property type="project" value="TreeGrafter"/>
</dbReference>
<keyword evidence="6" id="KW-1185">Reference proteome</keyword>
<dbReference type="InterPro" id="IPR050807">
    <property type="entry name" value="TransReg_Diox_bact_type"/>
</dbReference>
<dbReference type="SMART" id="SM00530">
    <property type="entry name" value="HTH_XRE"/>
    <property type="match status" value="1"/>
</dbReference>
<dbReference type="CDD" id="cd00093">
    <property type="entry name" value="HTH_XRE"/>
    <property type="match status" value="1"/>
</dbReference>
<evidence type="ECO:0000256" key="1">
    <source>
        <dbReference type="ARBA" id="ARBA00023015"/>
    </source>
</evidence>
<proteinExistence type="predicted"/>
<evidence type="ECO:0000313" key="6">
    <source>
        <dbReference type="Proteomes" id="UP000461730"/>
    </source>
</evidence>
<evidence type="ECO:0000313" key="5">
    <source>
        <dbReference type="EMBL" id="MVT11393.1"/>
    </source>
</evidence>
<keyword evidence="3" id="KW-0804">Transcription</keyword>
<dbReference type="PANTHER" id="PTHR46797:SF23">
    <property type="entry name" value="HTH-TYPE TRANSCRIPTIONAL REGULATOR SUTR"/>
    <property type="match status" value="1"/>
</dbReference>
<dbReference type="GO" id="GO:0005829">
    <property type="term" value="C:cytosol"/>
    <property type="evidence" value="ECO:0007669"/>
    <property type="project" value="TreeGrafter"/>
</dbReference>
<evidence type="ECO:0000259" key="4">
    <source>
        <dbReference type="PROSITE" id="PS50943"/>
    </source>
</evidence>
<dbReference type="SUPFAM" id="SSF47413">
    <property type="entry name" value="lambda repressor-like DNA-binding domains"/>
    <property type="match status" value="1"/>
</dbReference>
<dbReference type="PROSITE" id="PS50943">
    <property type="entry name" value="HTH_CROC1"/>
    <property type="match status" value="1"/>
</dbReference>
<organism evidence="5 6">
    <name type="scientific">Chitinophaga tropicalis</name>
    <dbReference type="NCBI Taxonomy" id="2683588"/>
    <lineage>
        <taxon>Bacteria</taxon>
        <taxon>Pseudomonadati</taxon>
        <taxon>Bacteroidota</taxon>
        <taxon>Chitinophagia</taxon>
        <taxon>Chitinophagales</taxon>
        <taxon>Chitinophagaceae</taxon>
        <taxon>Chitinophaga</taxon>
    </lineage>
</organism>
<dbReference type="GO" id="GO:0003677">
    <property type="term" value="F:DNA binding"/>
    <property type="evidence" value="ECO:0007669"/>
    <property type="project" value="UniProtKB-KW"/>
</dbReference>
<dbReference type="EMBL" id="WRXN01000013">
    <property type="protein sequence ID" value="MVT11393.1"/>
    <property type="molecule type" value="Genomic_DNA"/>
</dbReference>
<feature type="domain" description="HTH cro/C1-type" evidence="4">
    <location>
        <begin position="16"/>
        <end position="70"/>
    </location>
</feature>
<dbReference type="AlphaFoldDB" id="A0A7K1UAL3"/>
<comment type="caution">
    <text evidence="5">The sequence shown here is derived from an EMBL/GenBank/DDBJ whole genome shotgun (WGS) entry which is preliminary data.</text>
</comment>
<dbReference type="Gene3D" id="1.10.260.40">
    <property type="entry name" value="lambda repressor-like DNA-binding domains"/>
    <property type="match status" value="1"/>
</dbReference>